<organism evidence="1">
    <name type="scientific">marine sediment metagenome</name>
    <dbReference type="NCBI Taxonomy" id="412755"/>
    <lineage>
        <taxon>unclassified sequences</taxon>
        <taxon>metagenomes</taxon>
        <taxon>ecological metagenomes</taxon>
    </lineage>
</organism>
<gene>
    <name evidence="1" type="ORF">LCGC14_0434880</name>
</gene>
<dbReference type="AlphaFoldDB" id="A0A0F9V902"/>
<accession>A0A0F9V902</accession>
<proteinExistence type="predicted"/>
<dbReference type="EMBL" id="LAZR01000412">
    <property type="protein sequence ID" value="KKN70041.1"/>
    <property type="molecule type" value="Genomic_DNA"/>
</dbReference>
<evidence type="ECO:0000313" key="1">
    <source>
        <dbReference type="EMBL" id="KKN70041.1"/>
    </source>
</evidence>
<name>A0A0F9V902_9ZZZZ</name>
<protein>
    <submittedName>
        <fullName evidence="1">Uncharacterized protein</fullName>
    </submittedName>
</protein>
<comment type="caution">
    <text evidence="1">The sequence shown here is derived from an EMBL/GenBank/DDBJ whole genome shotgun (WGS) entry which is preliminary data.</text>
</comment>
<reference evidence="1" key="1">
    <citation type="journal article" date="2015" name="Nature">
        <title>Complex archaea that bridge the gap between prokaryotes and eukaryotes.</title>
        <authorList>
            <person name="Spang A."/>
            <person name="Saw J.H."/>
            <person name="Jorgensen S.L."/>
            <person name="Zaremba-Niedzwiedzka K."/>
            <person name="Martijn J."/>
            <person name="Lind A.E."/>
            <person name="van Eijk R."/>
            <person name="Schleper C."/>
            <person name="Guy L."/>
            <person name="Ettema T.J."/>
        </authorList>
    </citation>
    <scope>NUCLEOTIDE SEQUENCE</scope>
</reference>
<sequence>MKLPKPSLKTPNNYIYKKGKYSLEQKVSILQDLLKELINVRMVWCSKENDYIGVLRKVCRDFDRRFNDKIQKRIINRIIKRRNYI</sequence>